<dbReference type="Proteomes" id="UP000789759">
    <property type="component" value="Unassembled WGS sequence"/>
</dbReference>
<feature type="compositionally biased region" description="Basic residues" evidence="1">
    <location>
        <begin position="56"/>
        <end position="68"/>
    </location>
</feature>
<feature type="compositionally biased region" description="Basic and acidic residues" evidence="1">
    <location>
        <begin position="37"/>
        <end position="47"/>
    </location>
</feature>
<feature type="region of interest" description="Disordered" evidence="1">
    <location>
        <begin position="153"/>
        <end position="177"/>
    </location>
</feature>
<reference evidence="2" key="1">
    <citation type="submission" date="2021-06" db="EMBL/GenBank/DDBJ databases">
        <authorList>
            <person name="Kallberg Y."/>
            <person name="Tangrot J."/>
            <person name="Rosling A."/>
        </authorList>
    </citation>
    <scope>NUCLEOTIDE SEQUENCE</scope>
    <source>
        <strain evidence="2">FL966</strain>
    </source>
</reference>
<comment type="caution">
    <text evidence="2">The sequence shown here is derived from an EMBL/GenBank/DDBJ whole genome shotgun (WGS) entry which is preliminary data.</text>
</comment>
<evidence type="ECO:0000313" key="2">
    <source>
        <dbReference type="EMBL" id="CAG8793379.1"/>
    </source>
</evidence>
<feature type="region of interest" description="Disordered" evidence="1">
    <location>
        <begin position="204"/>
        <end position="244"/>
    </location>
</feature>
<protein>
    <submittedName>
        <fullName evidence="2">6006_t:CDS:1</fullName>
    </submittedName>
</protein>
<keyword evidence="3" id="KW-1185">Reference proteome</keyword>
<gene>
    <name evidence="2" type="ORF">CPELLU_LOCUS17161</name>
</gene>
<dbReference type="EMBL" id="CAJVQA010027984">
    <property type="protein sequence ID" value="CAG8793379.1"/>
    <property type="molecule type" value="Genomic_DNA"/>
</dbReference>
<feature type="compositionally biased region" description="Basic and acidic residues" evidence="1">
    <location>
        <begin position="1"/>
        <end position="23"/>
    </location>
</feature>
<proteinExistence type="predicted"/>
<feature type="region of interest" description="Disordered" evidence="1">
    <location>
        <begin position="1"/>
        <end position="74"/>
    </location>
</feature>
<dbReference type="OrthoDB" id="10681399at2759"/>
<dbReference type="AlphaFoldDB" id="A0A9N9JTJ1"/>
<name>A0A9N9JTJ1_9GLOM</name>
<evidence type="ECO:0000313" key="3">
    <source>
        <dbReference type="Proteomes" id="UP000789759"/>
    </source>
</evidence>
<accession>A0A9N9JTJ1</accession>
<evidence type="ECO:0000256" key="1">
    <source>
        <dbReference type="SAM" id="MobiDB-lite"/>
    </source>
</evidence>
<sequence>MKEAKNSLTKKKEQEPKEAEADKVQPVSEKTSPISEKVSEVNTDTKETAGGNLPKNGKKGRKKVKNKNPARGFFLPKREKESNFYFVKIAKEKEKSQKIRLARERTTQKAVSSFSVSRMRVMIPFFRSKCFPTKEPRKTRKSPPSILFYLLRKTQDGEEGNATEKLSPQKSRERTKGEEYFSADLHDGQYSGIDEFQAIHRTTSRKEKEVNGRLLRDGKTGKRDEKQNEFLAEQRENKNQEARGLEKDIEMAKFHEARGKVKCDCWQCEKEKEARKEVKRE</sequence>
<organism evidence="2 3">
    <name type="scientific">Cetraspora pellucida</name>
    <dbReference type="NCBI Taxonomy" id="1433469"/>
    <lineage>
        <taxon>Eukaryota</taxon>
        <taxon>Fungi</taxon>
        <taxon>Fungi incertae sedis</taxon>
        <taxon>Mucoromycota</taxon>
        <taxon>Glomeromycotina</taxon>
        <taxon>Glomeromycetes</taxon>
        <taxon>Diversisporales</taxon>
        <taxon>Gigasporaceae</taxon>
        <taxon>Cetraspora</taxon>
    </lineage>
</organism>